<dbReference type="PANTHER" id="PTHR30385">
    <property type="entry name" value="SIGMA FACTOR F FLAGELLAR"/>
    <property type="match status" value="1"/>
</dbReference>
<dbReference type="Gene3D" id="1.20.140.160">
    <property type="match status" value="1"/>
</dbReference>
<evidence type="ECO:0000256" key="1">
    <source>
        <dbReference type="ARBA" id="ARBA00009013"/>
    </source>
</evidence>
<evidence type="ECO:0000256" key="5">
    <source>
        <dbReference type="ARBA" id="ARBA00023163"/>
    </source>
</evidence>
<dbReference type="NCBIfam" id="TIGR02937">
    <property type="entry name" value="sigma70-ECF"/>
    <property type="match status" value="1"/>
</dbReference>
<evidence type="ECO:0000313" key="9">
    <source>
        <dbReference type="EMBL" id="MEE6310859.1"/>
    </source>
</evidence>
<keyword evidence="5" id="KW-0804">Transcription</keyword>
<keyword evidence="2" id="KW-0805">Transcription regulation</keyword>
<reference evidence="9 10" key="1">
    <citation type="submission" date="2024-01" db="EMBL/GenBank/DDBJ databases">
        <title>Genome insights into Plantactinospora veratri sp. nov.</title>
        <authorList>
            <person name="Wang L."/>
        </authorList>
    </citation>
    <scope>NUCLEOTIDE SEQUENCE [LARGE SCALE GENOMIC DNA]</scope>
    <source>
        <strain evidence="9 10">NEAU-FHS4</strain>
    </source>
</reference>
<dbReference type="Proteomes" id="UP001339911">
    <property type="component" value="Unassembled WGS sequence"/>
</dbReference>
<keyword evidence="10" id="KW-1185">Reference proteome</keyword>
<dbReference type="Pfam" id="PF13466">
    <property type="entry name" value="STAS_2"/>
    <property type="match status" value="1"/>
</dbReference>
<dbReference type="RefSeq" id="WP_331210879.1">
    <property type="nucleotide sequence ID" value="NZ_JAZGQL010000028.1"/>
</dbReference>
<dbReference type="PRINTS" id="PR00046">
    <property type="entry name" value="SIGMA70FCT"/>
</dbReference>
<dbReference type="EMBL" id="JAZGQL010000028">
    <property type="protein sequence ID" value="MEE6310859.1"/>
    <property type="molecule type" value="Genomic_DNA"/>
</dbReference>
<dbReference type="InterPro" id="IPR002645">
    <property type="entry name" value="STAS_dom"/>
</dbReference>
<name>A0ABU7SMC3_9ACTN</name>
<organism evidence="9 10">
    <name type="scientific">Plantactinospora veratri</name>
    <dbReference type="NCBI Taxonomy" id="1436122"/>
    <lineage>
        <taxon>Bacteria</taxon>
        <taxon>Bacillati</taxon>
        <taxon>Actinomycetota</taxon>
        <taxon>Actinomycetes</taxon>
        <taxon>Micromonosporales</taxon>
        <taxon>Micromonosporaceae</taxon>
        <taxon>Plantactinospora</taxon>
    </lineage>
</organism>
<dbReference type="InterPro" id="IPR036513">
    <property type="entry name" value="STAS_dom_sf"/>
</dbReference>
<dbReference type="SUPFAM" id="SSF88946">
    <property type="entry name" value="Sigma2 domain of RNA polymerase sigma factors"/>
    <property type="match status" value="1"/>
</dbReference>
<dbReference type="InterPro" id="IPR013324">
    <property type="entry name" value="RNA_pol_sigma_r3/r4-like"/>
</dbReference>
<dbReference type="PROSITE" id="PS50801">
    <property type="entry name" value="STAS"/>
    <property type="match status" value="1"/>
</dbReference>
<comment type="similarity">
    <text evidence="1 6">Belongs to the anti-sigma-factor antagonist family.</text>
</comment>
<evidence type="ECO:0000256" key="3">
    <source>
        <dbReference type="ARBA" id="ARBA00023082"/>
    </source>
</evidence>
<keyword evidence="4" id="KW-0238">DNA-binding</keyword>
<dbReference type="InterPro" id="IPR014284">
    <property type="entry name" value="RNA_pol_sigma-70_dom"/>
</dbReference>
<dbReference type="NCBIfam" id="TIGR00377">
    <property type="entry name" value="ant_ant_sig"/>
    <property type="match status" value="1"/>
</dbReference>
<gene>
    <name evidence="9" type="ORF">V1634_28860</name>
</gene>
<dbReference type="Pfam" id="PF04542">
    <property type="entry name" value="Sigma70_r2"/>
    <property type="match status" value="1"/>
</dbReference>
<dbReference type="SUPFAM" id="SSF52091">
    <property type="entry name" value="SpoIIaa-like"/>
    <property type="match status" value="1"/>
</dbReference>
<evidence type="ECO:0000256" key="6">
    <source>
        <dbReference type="RuleBase" id="RU003749"/>
    </source>
</evidence>
<dbReference type="Pfam" id="PF04539">
    <property type="entry name" value="Sigma70_r3"/>
    <property type="match status" value="1"/>
</dbReference>
<dbReference type="InterPro" id="IPR007624">
    <property type="entry name" value="RNA_pol_sigma70_r3"/>
</dbReference>
<evidence type="ECO:0000313" key="10">
    <source>
        <dbReference type="Proteomes" id="UP001339911"/>
    </source>
</evidence>
<evidence type="ECO:0000259" key="8">
    <source>
        <dbReference type="PROSITE" id="PS50801"/>
    </source>
</evidence>
<evidence type="ECO:0000256" key="4">
    <source>
        <dbReference type="ARBA" id="ARBA00023125"/>
    </source>
</evidence>
<dbReference type="InterPro" id="IPR000943">
    <property type="entry name" value="RNA_pol_sigma70"/>
</dbReference>
<comment type="caution">
    <text evidence="9">The sequence shown here is derived from an EMBL/GenBank/DDBJ whole genome shotgun (WGS) entry which is preliminary data.</text>
</comment>
<dbReference type="InterPro" id="IPR007627">
    <property type="entry name" value="RNA_pol_sigma70_r2"/>
</dbReference>
<dbReference type="CDD" id="cd06171">
    <property type="entry name" value="Sigma70_r4"/>
    <property type="match status" value="1"/>
</dbReference>
<sequence length="386" mass="42692">MSAKPRAESESRPTSHDDAHRAMLDAAALRYAERAAGLPPSQRAGAAEELVRLALPLVHGLARRYRDRGEPVEDLQQSGSLGLMLAIARFDPDRGPFSAYLATTVLGELKRHFRDRTWGVHVPRQLQELSQETRRHTATLTQRLARDPTDAELARDIGVSVVELRQARLSSLGYRPASFDAPLGGRDDPGATLAEQCGEPDALLETVDERVTLRRLLAQLPPRERDILTLRFYGNQTQSEIAQRHGISQMHVSRLLSQLLSWLRAAMLTDEPPAWRGYQPGEWPPPLRLSGQLRDGLLRIRVDGEVDHDSAGQLRDTLLESVTRTAAERLEVDLRHVPFVDAAGVAALLAGYEASRAAGWTYRLVGPSPTVARVLRLCGLAPLMPE</sequence>
<feature type="region of interest" description="Disordered" evidence="7">
    <location>
        <begin position="1"/>
        <end position="20"/>
    </location>
</feature>
<proteinExistence type="inferred from homology"/>
<dbReference type="Gene3D" id="3.30.750.24">
    <property type="entry name" value="STAS domain"/>
    <property type="match status" value="1"/>
</dbReference>
<accession>A0ABU7SMC3</accession>
<dbReference type="InterPro" id="IPR003658">
    <property type="entry name" value="Anti-sigma_ant"/>
</dbReference>
<evidence type="ECO:0000256" key="2">
    <source>
        <dbReference type="ARBA" id="ARBA00023015"/>
    </source>
</evidence>
<dbReference type="InterPro" id="IPR058548">
    <property type="entry name" value="MlaB-like_STAS"/>
</dbReference>
<keyword evidence="3" id="KW-0731">Sigma factor</keyword>
<dbReference type="CDD" id="cd07043">
    <property type="entry name" value="STAS_anti-anti-sigma_factors"/>
    <property type="match status" value="1"/>
</dbReference>
<protein>
    <recommendedName>
        <fullName evidence="6">Anti-sigma factor antagonist</fullName>
    </recommendedName>
</protein>
<dbReference type="PANTHER" id="PTHR30385:SF4">
    <property type="entry name" value="RNA POLYMERASE SIGMA-E FACTOR"/>
    <property type="match status" value="1"/>
</dbReference>
<feature type="domain" description="STAS" evidence="8">
    <location>
        <begin position="287"/>
        <end position="386"/>
    </location>
</feature>
<dbReference type="InterPro" id="IPR007630">
    <property type="entry name" value="RNA_pol_sigma70_r4"/>
</dbReference>
<dbReference type="Gene3D" id="1.20.120.1810">
    <property type="match status" value="1"/>
</dbReference>
<dbReference type="SUPFAM" id="SSF88659">
    <property type="entry name" value="Sigma3 and sigma4 domains of RNA polymerase sigma factors"/>
    <property type="match status" value="2"/>
</dbReference>
<dbReference type="InterPro" id="IPR013325">
    <property type="entry name" value="RNA_pol_sigma_r2"/>
</dbReference>
<dbReference type="Pfam" id="PF04545">
    <property type="entry name" value="Sigma70_r4"/>
    <property type="match status" value="1"/>
</dbReference>
<evidence type="ECO:0000256" key="7">
    <source>
        <dbReference type="SAM" id="MobiDB-lite"/>
    </source>
</evidence>